<reference evidence="1 3" key="1">
    <citation type="journal article" date="2008" name="Science">
        <title>The Physcomitrella genome reveals evolutionary insights into the conquest of land by plants.</title>
        <authorList>
            <person name="Rensing S."/>
            <person name="Lang D."/>
            <person name="Zimmer A."/>
            <person name="Terry A."/>
            <person name="Salamov A."/>
            <person name="Shapiro H."/>
            <person name="Nishiyama T."/>
            <person name="Perroud P.-F."/>
            <person name="Lindquist E."/>
            <person name="Kamisugi Y."/>
            <person name="Tanahashi T."/>
            <person name="Sakakibara K."/>
            <person name="Fujita T."/>
            <person name="Oishi K."/>
            <person name="Shin-I T."/>
            <person name="Kuroki Y."/>
            <person name="Toyoda A."/>
            <person name="Suzuki Y."/>
            <person name="Hashimoto A."/>
            <person name="Yamaguchi K."/>
            <person name="Sugano A."/>
            <person name="Kohara Y."/>
            <person name="Fujiyama A."/>
            <person name="Anterola A."/>
            <person name="Aoki S."/>
            <person name="Ashton N."/>
            <person name="Barbazuk W.B."/>
            <person name="Barker E."/>
            <person name="Bennetzen J."/>
            <person name="Bezanilla M."/>
            <person name="Blankenship R."/>
            <person name="Cho S.H."/>
            <person name="Dutcher S."/>
            <person name="Estelle M."/>
            <person name="Fawcett J.A."/>
            <person name="Gundlach H."/>
            <person name="Hanada K."/>
            <person name="Heyl A."/>
            <person name="Hicks K.A."/>
            <person name="Hugh J."/>
            <person name="Lohr M."/>
            <person name="Mayer K."/>
            <person name="Melkozernov A."/>
            <person name="Murata T."/>
            <person name="Nelson D."/>
            <person name="Pils B."/>
            <person name="Prigge M."/>
            <person name="Reiss B."/>
            <person name="Renner T."/>
            <person name="Rombauts S."/>
            <person name="Rushton P."/>
            <person name="Sanderfoot A."/>
            <person name="Schween G."/>
            <person name="Shiu S.-H."/>
            <person name="Stueber K."/>
            <person name="Theodoulou F.L."/>
            <person name="Tu H."/>
            <person name="Van de Peer Y."/>
            <person name="Verrier P.J."/>
            <person name="Waters E."/>
            <person name="Wood A."/>
            <person name="Yang L."/>
            <person name="Cove D."/>
            <person name="Cuming A."/>
            <person name="Hasebe M."/>
            <person name="Lucas S."/>
            <person name="Mishler D.B."/>
            <person name="Reski R."/>
            <person name="Grigoriev I."/>
            <person name="Quatrano R.S."/>
            <person name="Boore J.L."/>
        </authorList>
    </citation>
    <scope>NUCLEOTIDE SEQUENCE [LARGE SCALE GENOMIC DNA]</scope>
    <source>
        <strain evidence="2 3">cv. Gransden 2004</strain>
    </source>
</reference>
<evidence type="ECO:0000313" key="3">
    <source>
        <dbReference type="Proteomes" id="UP000006727"/>
    </source>
</evidence>
<dbReference type="Gramene" id="Pp3c10_4460V3.1">
    <property type="protein sequence ID" value="PAC:32899713.CDS.1"/>
    <property type="gene ID" value="Pp3c10_4460"/>
</dbReference>
<protein>
    <submittedName>
        <fullName evidence="1 2">Uncharacterized protein</fullName>
    </submittedName>
</protein>
<evidence type="ECO:0000313" key="1">
    <source>
        <dbReference type="EMBL" id="PNR46300.1"/>
    </source>
</evidence>
<organism evidence="1">
    <name type="scientific">Physcomitrium patens</name>
    <name type="common">Spreading-leaved earth moss</name>
    <name type="synonym">Physcomitrella patens</name>
    <dbReference type="NCBI Taxonomy" id="3218"/>
    <lineage>
        <taxon>Eukaryota</taxon>
        <taxon>Viridiplantae</taxon>
        <taxon>Streptophyta</taxon>
        <taxon>Embryophyta</taxon>
        <taxon>Bryophyta</taxon>
        <taxon>Bryophytina</taxon>
        <taxon>Bryopsida</taxon>
        <taxon>Funariidae</taxon>
        <taxon>Funariales</taxon>
        <taxon>Funariaceae</taxon>
        <taxon>Physcomitrium</taxon>
    </lineage>
</organism>
<name>A0A2K1JXQ8_PHYPA</name>
<dbReference type="InParanoid" id="A0A2K1JXQ8"/>
<reference evidence="2" key="3">
    <citation type="submission" date="2020-12" db="UniProtKB">
        <authorList>
            <consortium name="EnsemblPlants"/>
        </authorList>
    </citation>
    <scope>IDENTIFICATION</scope>
</reference>
<accession>A0A2K1JXQ8</accession>
<dbReference type="EnsemblPlants" id="Pp3c10_4460V3.1">
    <property type="protein sequence ID" value="PAC:32899713.CDS.1"/>
    <property type="gene ID" value="Pp3c10_4460"/>
</dbReference>
<gene>
    <name evidence="1" type="ORF">PHYPA_013419</name>
</gene>
<sequence length="52" mass="5863">MKHAILLASSNLFVAKICRPILVTRPCRHSSITTIAKCQKRSLVVESSKRRN</sequence>
<evidence type="ECO:0000313" key="2">
    <source>
        <dbReference type="EnsemblPlants" id="PAC:32899713.CDS.1"/>
    </source>
</evidence>
<dbReference type="PaxDb" id="3218-PP1S51_157V6.1"/>
<proteinExistence type="predicted"/>
<keyword evidence="3" id="KW-1185">Reference proteome</keyword>
<dbReference type="Proteomes" id="UP000006727">
    <property type="component" value="Chromosome 10"/>
</dbReference>
<dbReference type="EMBL" id="ABEU02000010">
    <property type="protein sequence ID" value="PNR46300.1"/>
    <property type="molecule type" value="Genomic_DNA"/>
</dbReference>
<dbReference type="AlphaFoldDB" id="A0A2K1JXQ8"/>
<reference evidence="1 3" key="2">
    <citation type="journal article" date="2018" name="Plant J.">
        <title>The Physcomitrella patens chromosome-scale assembly reveals moss genome structure and evolution.</title>
        <authorList>
            <person name="Lang D."/>
            <person name="Ullrich K.K."/>
            <person name="Murat F."/>
            <person name="Fuchs J."/>
            <person name="Jenkins J."/>
            <person name="Haas F.B."/>
            <person name="Piednoel M."/>
            <person name="Gundlach H."/>
            <person name="Van Bel M."/>
            <person name="Meyberg R."/>
            <person name="Vives C."/>
            <person name="Morata J."/>
            <person name="Symeonidi A."/>
            <person name="Hiss M."/>
            <person name="Muchero W."/>
            <person name="Kamisugi Y."/>
            <person name="Saleh O."/>
            <person name="Blanc G."/>
            <person name="Decker E.L."/>
            <person name="van Gessel N."/>
            <person name="Grimwood J."/>
            <person name="Hayes R.D."/>
            <person name="Graham S.W."/>
            <person name="Gunter L.E."/>
            <person name="McDaniel S.F."/>
            <person name="Hoernstein S.N.W."/>
            <person name="Larsson A."/>
            <person name="Li F.W."/>
            <person name="Perroud P.F."/>
            <person name="Phillips J."/>
            <person name="Ranjan P."/>
            <person name="Rokshar D.S."/>
            <person name="Rothfels C.J."/>
            <person name="Schneider L."/>
            <person name="Shu S."/>
            <person name="Stevenson D.W."/>
            <person name="Thummler F."/>
            <person name="Tillich M."/>
            <person name="Villarreal Aguilar J.C."/>
            <person name="Widiez T."/>
            <person name="Wong G.K."/>
            <person name="Wymore A."/>
            <person name="Zhang Y."/>
            <person name="Zimmer A.D."/>
            <person name="Quatrano R.S."/>
            <person name="Mayer K.F.X."/>
            <person name="Goodstein D."/>
            <person name="Casacuberta J.M."/>
            <person name="Vandepoele K."/>
            <person name="Reski R."/>
            <person name="Cuming A.C."/>
            <person name="Tuskan G.A."/>
            <person name="Maumus F."/>
            <person name="Salse J."/>
            <person name="Schmutz J."/>
            <person name="Rensing S.A."/>
        </authorList>
    </citation>
    <scope>NUCLEOTIDE SEQUENCE [LARGE SCALE GENOMIC DNA]</scope>
    <source>
        <strain evidence="2 3">cv. Gransden 2004</strain>
    </source>
</reference>